<keyword evidence="1" id="KW-0808">Transferase</keyword>
<dbReference type="PANTHER" id="PTHR44068">
    <property type="entry name" value="ZGC:194242"/>
    <property type="match status" value="1"/>
</dbReference>
<dbReference type="PATRIC" id="fig|634498.28.peg.1644"/>
<gene>
    <name evidence="3" type="ordered locus">mru_1643</name>
</gene>
<sequence length="222" mass="25233">MSDEKMERVEDNELLINARKPEGELGDQLLDRMNKSHESLAQWGVSHLDISKDDIILDIGCGGGVNVERFLKMTENKVYGLDYSEVAVEKSKKLNQKAIEEGRCEVIQGSVSELPFDDEIFDIVTGFETVYFWPDFVNDLKEVRRVLKEDGIIFICNEAIPRDGDARQEELKELLDMNIYSDDELDQSLRQAGFSDLIIFDKSSSKVESKDVSGWICAIAKK</sequence>
<dbReference type="HOGENOM" id="CLU_081534_1_1_2"/>
<protein>
    <submittedName>
        <fullName evidence="3">SAM-dependent methyltransferase</fullName>
    </submittedName>
</protein>
<evidence type="ECO:0000256" key="1">
    <source>
        <dbReference type="ARBA" id="ARBA00022679"/>
    </source>
</evidence>
<dbReference type="InterPro" id="IPR013216">
    <property type="entry name" value="Methyltransf_11"/>
</dbReference>
<dbReference type="eggNOG" id="arCOG06507">
    <property type="taxonomic scope" value="Archaea"/>
</dbReference>
<keyword evidence="4" id="KW-1185">Reference proteome</keyword>
<accession>D3E4U9</accession>
<proteinExistence type="predicted"/>
<name>D3E4U9_METRM</name>
<dbReference type="AlphaFoldDB" id="D3E4U9"/>
<dbReference type="PANTHER" id="PTHR44068:SF11">
    <property type="entry name" value="GERANYL DIPHOSPHATE 2-C-METHYLTRANSFERASE"/>
    <property type="match status" value="1"/>
</dbReference>
<dbReference type="GO" id="GO:0032259">
    <property type="term" value="P:methylation"/>
    <property type="evidence" value="ECO:0007669"/>
    <property type="project" value="UniProtKB-KW"/>
</dbReference>
<evidence type="ECO:0000259" key="2">
    <source>
        <dbReference type="Pfam" id="PF08241"/>
    </source>
</evidence>
<dbReference type="OrthoDB" id="1018at2157"/>
<dbReference type="Proteomes" id="UP000008680">
    <property type="component" value="Chromosome"/>
</dbReference>
<dbReference type="GO" id="GO:0008757">
    <property type="term" value="F:S-adenosylmethionine-dependent methyltransferase activity"/>
    <property type="evidence" value="ECO:0007669"/>
    <property type="project" value="InterPro"/>
</dbReference>
<dbReference type="KEGG" id="mru:mru_1643"/>
<feature type="domain" description="Methyltransferase type 11" evidence="2">
    <location>
        <begin position="57"/>
        <end position="155"/>
    </location>
</feature>
<keyword evidence="3" id="KW-0489">Methyltransferase</keyword>
<dbReference type="InterPro" id="IPR050447">
    <property type="entry name" value="Erg6_SMT_methyltransf"/>
</dbReference>
<dbReference type="InterPro" id="IPR029063">
    <property type="entry name" value="SAM-dependent_MTases_sf"/>
</dbReference>
<dbReference type="CDD" id="cd02440">
    <property type="entry name" value="AdoMet_MTases"/>
    <property type="match status" value="1"/>
</dbReference>
<dbReference type="SUPFAM" id="SSF53335">
    <property type="entry name" value="S-adenosyl-L-methionine-dependent methyltransferases"/>
    <property type="match status" value="1"/>
</dbReference>
<reference evidence="3 4" key="1">
    <citation type="journal article" date="2010" name="PLoS ONE">
        <title>The genome sequence of the rumen methanogen Methanobrevibacter ruminantium reveals new possibilities for controlling ruminant methane emissions.</title>
        <authorList>
            <person name="Leahy S.C."/>
            <person name="Kelly W.J."/>
            <person name="Altermann E."/>
            <person name="Ronimus R.S."/>
            <person name="Yeoman C.J."/>
            <person name="Pacheco D.M."/>
            <person name="Li D."/>
            <person name="Kong Z."/>
            <person name="McTavish S."/>
            <person name="Sang C."/>
            <person name="Lambie S.C."/>
            <person name="Janssen P.H."/>
            <person name="Dey D."/>
            <person name="Attwood G.T."/>
        </authorList>
    </citation>
    <scope>NUCLEOTIDE SEQUENCE [LARGE SCALE GENOMIC DNA]</scope>
    <source>
        <strain evidence="4">ATCC 35063 / DSM 1093 / JCM 13430 / OCM 146 / M1</strain>
    </source>
</reference>
<dbReference type="Pfam" id="PF08241">
    <property type="entry name" value="Methyltransf_11"/>
    <property type="match status" value="1"/>
</dbReference>
<dbReference type="RefSeq" id="WP_012956441.1">
    <property type="nucleotide sequence ID" value="NC_013790.1"/>
</dbReference>
<dbReference type="GeneID" id="8771304"/>
<evidence type="ECO:0000313" key="3">
    <source>
        <dbReference type="EMBL" id="ADC47493.1"/>
    </source>
</evidence>
<organism evidence="3 4">
    <name type="scientific">Methanobrevibacter ruminantium (strain ATCC 35063 / DSM 1093 / JCM 13430 / OCM 146 / M1)</name>
    <name type="common">Methanobacterium ruminantium</name>
    <dbReference type="NCBI Taxonomy" id="634498"/>
    <lineage>
        <taxon>Archaea</taxon>
        <taxon>Methanobacteriati</taxon>
        <taxon>Methanobacteriota</taxon>
        <taxon>Methanomada group</taxon>
        <taxon>Methanobacteria</taxon>
        <taxon>Methanobacteriales</taxon>
        <taxon>Methanobacteriaceae</taxon>
        <taxon>Methanobrevibacter</taxon>
    </lineage>
</organism>
<dbReference type="EMBL" id="CP001719">
    <property type="protein sequence ID" value="ADC47493.1"/>
    <property type="molecule type" value="Genomic_DNA"/>
</dbReference>
<dbReference type="Gene3D" id="3.40.50.150">
    <property type="entry name" value="Vaccinia Virus protein VP39"/>
    <property type="match status" value="1"/>
</dbReference>
<evidence type="ECO:0000313" key="4">
    <source>
        <dbReference type="Proteomes" id="UP000008680"/>
    </source>
</evidence>
<dbReference type="STRING" id="634498.mru_1643"/>